<feature type="region of interest" description="Disordered" evidence="1">
    <location>
        <begin position="230"/>
        <end position="278"/>
    </location>
</feature>
<accession>A0AAD6UUP1</accession>
<sequence>MSCATITPATLPRPSAARSNTMPSIERTLSVFRASISSNTGKGLRRLSGLRHRQDSAASSVTVRPHTYSSVDDSVPVFTIPDYKQPTPSRPPPVECSPLTVTRPHVRRSMTLPSSVRAMSSKALARLPTLRGVCDTTPRKPSVVAADSPSSIRTVSTASRRRRSSVSSVESFSSSEENVTLWLKLQALPSSVLGFLSSIACLAMSFLLPTSAPAPKRKFALRPRERKIVLAEQQERNSPRLPRSGILSPLSRRLRKRNPKQPRAVKPSPVDPKTLSSH</sequence>
<evidence type="ECO:0000313" key="3">
    <source>
        <dbReference type="Proteomes" id="UP001219525"/>
    </source>
</evidence>
<organism evidence="2 3">
    <name type="scientific">Mycena pura</name>
    <dbReference type="NCBI Taxonomy" id="153505"/>
    <lineage>
        <taxon>Eukaryota</taxon>
        <taxon>Fungi</taxon>
        <taxon>Dikarya</taxon>
        <taxon>Basidiomycota</taxon>
        <taxon>Agaricomycotina</taxon>
        <taxon>Agaricomycetes</taxon>
        <taxon>Agaricomycetidae</taxon>
        <taxon>Agaricales</taxon>
        <taxon>Marasmiineae</taxon>
        <taxon>Mycenaceae</taxon>
        <taxon>Mycena</taxon>
    </lineage>
</organism>
<feature type="region of interest" description="Disordered" evidence="1">
    <location>
        <begin position="1"/>
        <end position="22"/>
    </location>
</feature>
<comment type="caution">
    <text evidence="2">The sequence shown here is derived from an EMBL/GenBank/DDBJ whole genome shotgun (WGS) entry which is preliminary data.</text>
</comment>
<dbReference type="Proteomes" id="UP001219525">
    <property type="component" value="Unassembled WGS sequence"/>
</dbReference>
<gene>
    <name evidence="2" type="ORF">GGX14DRAFT_482703</name>
</gene>
<keyword evidence="3" id="KW-1185">Reference proteome</keyword>
<reference evidence="2" key="1">
    <citation type="submission" date="2023-03" db="EMBL/GenBank/DDBJ databases">
        <title>Massive genome expansion in bonnet fungi (Mycena s.s.) driven by repeated elements and novel gene families across ecological guilds.</title>
        <authorList>
            <consortium name="Lawrence Berkeley National Laboratory"/>
            <person name="Harder C.B."/>
            <person name="Miyauchi S."/>
            <person name="Viragh M."/>
            <person name="Kuo A."/>
            <person name="Thoen E."/>
            <person name="Andreopoulos B."/>
            <person name="Lu D."/>
            <person name="Skrede I."/>
            <person name="Drula E."/>
            <person name="Henrissat B."/>
            <person name="Morin E."/>
            <person name="Kohler A."/>
            <person name="Barry K."/>
            <person name="LaButti K."/>
            <person name="Morin E."/>
            <person name="Salamov A."/>
            <person name="Lipzen A."/>
            <person name="Mereny Z."/>
            <person name="Hegedus B."/>
            <person name="Baldrian P."/>
            <person name="Stursova M."/>
            <person name="Weitz H."/>
            <person name="Taylor A."/>
            <person name="Grigoriev I.V."/>
            <person name="Nagy L.G."/>
            <person name="Martin F."/>
            <person name="Kauserud H."/>
        </authorList>
    </citation>
    <scope>NUCLEOTIDE SEQUENCE</scope>
    <source>
        <strain evidence="2">9144</strain>
    </source>
</reference>
<feature type="region of interest" description="Disordered" evidence="1">
    <location>
        <begin position="135"/>
        <end position="170"/>
    </location>
</feature>
<dbReference type="AlphaFoldDB" id="A0AAD6UUP1"/>
<evidence type="ECO:0000256" key="1">
    <source>
        <dbReference type="SAM" id="MobiDB-lite"/>
    </source>
</evidence>
<name>A0AAD6UUP1_9AGAR</name>
<dbReference type="EMBL" id="JARJCW010000144">
    <property type="protein sequence ID" value="KAJ7190702.1"/>
    <property type="molecule type" value="Genomic_DNA"/>
</dbReference>
<protein>
    <submittedName>
        <fullName evidence="2">Uncharacterized protein</fullName>
    </submittedName>
</protein>
<proteinExistence type="predicted"/>
<evidence type="ECO:0000313" key="2">
    <source>
        <dbReference type="EMBL" id="KAJ7190702.1"/>
    </source>
</evidence>